<protein>
    <submittedName>
        <fullName evidence="2">IDS1 protein</fullName>
    </submittedName>
</protein>
<evidence type="ECO:0000313" key="2">
    <source>
        <dbReference type="EMBL" id="ABQ50890.1"/>
    </source>
</evidence>
<reference evidence="2" key="1">
    <citation type="submission" date="2007-04" db="EMBL/GenBank/DDBJ databases">
        <title>Identification and characterization of phosphate (Pi) starvation regulated genes in phosphorus hyperaccumulator Lolium multiflorum L.</title>
        <authorList>
            <person name="Venkatachalam P."/>
            <person name="Jain A."/>
            <person name="Sahi S.V."/>
            <person name="Raghothama K.G."/>
        </authorList>
    </citation>
    <scope>NUCLEOTIDE SEQUENCE</scope>
</reference>
<reference evidence="2" key="2">
    <citation type="submission" date="2007-04" db="EMBL/GenBank/DDBJ databases">
        <authorList>
            <person name="Venkatachalam P."/>
            <person name="Jain A."/>
            <person name="Raghothama K.G."/>
        </authorList>
    </citation>
    <scope>NUCLEOTIDE SEQUENCE</scope>
</reference>
<evidence type="ECO:0000256" key="1">
    <source>
        <dbReference type="SAM" id="MobiDB-lite"/>
    </source>
</evidence>
<name>A5JQJ1_LOLMU</name>
<proteinExistence type="evidence at transcript level"/>
<sequence length="74" mass="8519">MAKKKASCYLRTCTLTPSHKCVVSQRVKLSSCRGCTRSWRRSCSPRQTRRRPSRTARPCSQKPRRGRPRPGSGW</sequence>
<accession>A5JQJ1</accession>
<feature type="region of interest" description="Disordered" evidence="1">
    <location>
        <begin position="37"/>
        <end position="74"/>
    </location>
</feature>
<gene>
    <name evidence="2" type="primary">IDS1</name>
</gene>
<dbReference type="EMBL" id="EF558903">
    <property type="protein sequence ID" value="ABQ50890.1"/>
    <property type="molecule type" value="mRNA"/>
</dbReference>
<dbReference type="AlphaFoldDB" id="A5JQJ1"/>
<organism evidence="2">
    <name type="scientific">Lolium multiflorum</name>
    <name type="common">Italian ryegrass</name>
    <name type="synonym">Lolium perenne subsp. multiflorum</name>
    <dbReference type="NCBI Taxonomy" id="4521"/>
    <lineage>
        <taxon>Eukaryota</taxon>
        <taxon>Viridiplantae</taxon>
        <taxon>Streptophyta</taxon>
        <taxon>Embryophyta</taxon>
        <taxon>Tracheophyta</taxon>
        <taxon>Spermatophyta</taxon>
        <taxon>Magnoliopsida</taxon>
        <taxon>Liliopsida</taxon>
        <taxon>Poales</taxon>
        <taxon>Poaceae</taxon>
        <taxon>BOP clade</taxon>
        <taxon>Pooideae</taxon>
        <taxon>Poodae</taxon>
        <taxon>Poeae</taxon>
        <taxon>Poeae Chloroplast Group 2 (Poeae type)</taxon>
        <taxon>Loliodinae</taxon>
        <taxon>Loliinae</taxon>
        <taxon>Lolium</taxon>
    </lineage>
</organism>